<dbReference type="AlphaFoldDB" id="A0A7G9R430"/>
<proteinExistence type="predicted"/>
<dbReference type="RefSeq" id="WP_166097919.1">
    <property type="nucleotide sequence ID" value="NZ_BMMY01000001.1"/>
</dbReference>
<evidence type="ECO:0000313" key="1">
    <source>
        <dbReference type="EMBL" id="QNN50355.1"/>
    </source>
</evidence>
<accession>A0A7G9R430</accession>
<keyword evidence="2" id="KW-1185">Reference proteome</keyword>
<evidence type="ECO:0000313" key="2">
    <source>
        <dbReference type="Proteomes" id="UP000515976"/>
    </source>
</evidence>
<dbReference type="EMBL" id="CP060712">
    <property type="protein sequence ID" value="QNN50355.1"/>
    <property type="molecule type" value="Genomic_DNA"/>
</dbReference>
<dbReference type="Proteomes" id="UP000515976">
    <property type="component" value="Chromosome"/>
</dbReference>
<sequence length="220" mass="23282">MSAEARSGAGHGLLLVRRSPAAVTRWLRQGLVAATVAPLGAWTGVTVAERAARSAAPYDVGLEVLAARPVPRRGRPAIGLFDLGGRAVVTLQPRGLRHRQHWVVWQPRTGVVQTPSLPRLGLPMLLSAARAGSTARAEDVAGVLRSGEGEPLDVLLTLLGMLHLPGEDLLVRGDSAGASDIEPAARGVAAFDRLVADEARHRAEWEAAWGGRPPGDRELR</sequence>
<gene>
    <name evidence="1" type="ORF">H9L10_04830</name>
</gene>
<dbReference type="KEGG" id="pei:H9L10_04830"/>
<protein>
    <submittedName>
        <fullName evidence="1">Uncharacterized protein</fullName>
    </submittedName>
</protein>
<reference evidence="1 2" key="1">
    <citation type="submission" date="2020-08" db="EMBL/GenBank/DDBJ databases">
        <title>Genome sequence of Phycicoccus endophyticus JCM 31784T.</title>
        <authorList>
            <person name="Hyun D.-W."/>
            <person name="Bae J.-W."/>
        </authorList>
    </citation>
    <scope>NUCLEOTIDE SEQUENCE [LARGE SCALE GENOMIC DNA]</scope>
    <source>
        <strain evidence="1 2">JCM 31784</strain>
    </source>
</reference>
<organism evidence="1 2">
    <name type="scientific">Phycicoccus endophyticus</name>
    <dbReference type="NCBI Taxonomy" id="1690220"/>
    <lineage>
        <taxon>Bacteria</taxon>
        <taxon>Bacillati</taxon>
        <taxon>Actinomycetota</taxon>
        <taxon>Actinomycetes</taxon>
        <taxon>Micrococcales</taxon>
        <taxon>Intrasporangiaceae</taxon>
        <taxon>Phycicoccus</taxon>
    </lineage>
</organism>
<name>A0A7G9R430_9MICO</name>